<evidence type="ECO:0000313" key="2">
    <source>
        <dbReference type="EMBL" id="CAF2055428.1"/>
    </source>
</evidence>
<name>A0A816Q2F4_9BILA</name>
<dbReference type="EMBL" id="CAJOBI010204216">
    <property type="protein sequence ID" value="CAF5000448.1"/>
    <property type="molecule type" value="Genomic_DNA"/>
</dbReference>
<dbReference type="EMBL" id="CAJOBH010239156">
    <property type="protein sequence ID" value="CAF5102726.1"/>
    <property type="molecule type" value="Genomic_DNA"/>
</dbReference>
<evidence type="ECO:0000313" key="5">
    <source>
        <dbReference type="Proteomes" id="UP000663824"/>
    </source>
</evidence>
<gene>
    <name evidence="4" type="ORF">BYL167_LOCUS64583</name>
    <name evidence="1" type="ORF">CJN711_LOCUS29610</name>
    <name evidence="2" type="ORF">MBJ925_LOCUS13954</name>
    <name evidence="3" type="ORF">SMN809_LOCUS56732</name>
</gene>
<dbReference type="EMBL" id="CAJNRE010006460">
    <property type="protein sequence ID" value="CAF2055428.1"/>
    <property type="molecule type" value="Genomic_DNA"/>
</dbReference>
<reference evidence="2" key="1">
    <citation type="submission" date="2021-02" db="EMBL/GenBank/DDBJ databases">
        <authorList>
            <person name="Nowell W R."/>
        </authorList>
    </citation>
    <scope>NUCLEOTIDE SEQUENCE</scope>
</reference>
<dbReference type="Proteomes" id="UP000663824">
    <property type="component" value="Unassembled WGS sequence"/>
</dbReference>
<evidence type="ECO:0000313" key="4">
    <source>
        <dbReference type="EMBL" id="CAF5102726.1"/>
    </source>
</evidence>
<accession>A0A816Q2F4</accession>
<dbReference type="EMBL" id="CAJNOV010014055">
    <property type="protein sequence ID" value="CAF1539400.1"/>
    <property type="molecule type" value="Genomic_DNA"/>
</dbReference>
<evidence type="ECO:0000313" key="3">
    <source>
        <dbReference type="EMBL" id="CAF5000448.1"/>
    </source>
</evidence>
<evidence type="ECO:0000313" key="1">
    <source>
        <dbReference type="EMBL" id="CAF1539400.1"/>
    </source>
</evidence>
<dbReference type="Proteomes" id="UP000676336">
    <property type="component" value="Unassembled WGS sequence"/>
</dbReference>
<organism evidence="2 5">
    <name type="scientific">Rotaria magnacalcarata</name>
    <dbReference type="NCBI Taxonomy" id="392030"/>
    <lineage>
        <taxon>Eukaryota</taxon>
        <taxon>Metazoa</taxon>
        <taxon>Spiralia</taxon>
        <taxon>Gnathifera</taxon>
        <taxon>Rotifera</taxon>
        <taxon>Eurotatoria</taxon>
        <taxon>Bdelloidea</taxon>
        <taxon>Philodinida</taxon>
        <taxon>Philodinidae</taxon>
        <taxon>Rotaria</taxon>
    </lineage>
</organism>
<dbReference type="AlphaFoldDB" id="A0A816Q2F4"/>
<sequence length="113" mass="12844">MPHNNLQPQLNTECSTMKSDKRTVRKRLSKFISKVLCNFNQAAPIRSSNNGDYITAVDTHTSSFHGHQQTMAGIKNYPMPFGSQYRRRSSALRRTSTLTSIKEENEIDVMHGT</sequence>
<dbReference type="Proteomes" id="UP000681967">
    <property type="component" value="Unassembled WGS sequence"/>
</dbReference>
<dbReference type="Proteomes" id="UP000663855">
    <property type="component" value="Unassembled WGS sequence"/>
</dbReference>
<protein>
    <submittedName>
        <fullName evidence="2">Uncharacterized protein</fullName>
    </submittedName>
</protein>
<proteinExistence type="predicted"/>
<comment type="caution">
    <text evidence="2">The sequence shown here is derived from an EMBL/GenBank/DDBJ whole genome shotgun (WGS) entry which is preliminary data.</text>
</comment>